<reference evidence="2" key="1">
    <citation type="journal article" date="2019" name="Int. J. Syst. Evol. Microbiol.">
        <title>The Global Catalogue of Microorganisms (GCM) 10K type strain sequencing project: providing services to taxonomists for standard genome sequencing and annotation.</title>
        <authorList>
            <consortium name="The Broad Institute Genomics Platform"/>
            <consortium name="The Broad Institute Genome Sequencing Center for Infectious Disease"/>
            <person name="Wu L."/>
            <person name="Ma J."/>
        </authorList>
    </citation>
    <scope>NUCLEOTIDE SEQUENCE [LARGE SCALE GENOMIC DNA]</scope>
    <source>
        <strain evidence="2">KCTC 32239</strain>
    </source>
</reference>
<keyword evidence="2" id="KW-1185">Reference proteome</keyword>
<sequence length="119" mass="13893">MKDKFDQRTEDAFGIAKLRGRPVISTPEMKRKQSANRSRRYRTRQRIINQIARSLAACPDMNSDAYMQFLNYLGNSKVDRECEICYESETGNLGFQKILFSELAEKYFQYKDVAIVTCD</sequence>
<dbReference type="RefSeq" id="WP_189419187.1">
    <property type="nucleotide sequence ID" value="NZ_BMYZ01000002.1"/>
</dbReference>
<evidence type="ECO:0000313" key="2">
    <source>
        <dbReference type="Proteomes" id="UP000619761"/>
    </source>
</evidence>
<comment type="caution">
    <text evidence="1">The sequence shown here is derived from an EMBL/GenBank/DDBJ whole genome shotgun (WGS) entry which is preliminary data.</text>
</comment>
<protein>
    <submittedName>
        <fullName evidence="1">Uncharacterized protein</fullName>
    </submittedName>
</protein>
<accession>A0ABQ3B5N8</accession>
<dbReference type="Proteomes" id="UP000619761">
    <property type="component" value="Unassembled WGS sequence"/>
</dbReference>
<proteinExistence type="predicted"/>
<dbReference type="EMBL" id="BMYZ01000002">
    <property type="protein sequence ID" value="GGY79597.1"/>
    <property type="molecule type" value="Genomic_DNA"/>
</dbReference>
<gene>
    <name evidence="1" type="ORF">GCM10011613_25590</name>
</gene>
<evidence type="ECO:0000313" key="1">
    <source>
        <dbReference type="EMBL" id="GGY79597.1"/>
    </source>
</evidence>
<organism evidence="1 2">
    <name type="scientific">Cellvibrio zantedeschiae</name>
    <dbReference type="NCBI Taxonomy" id="1237077"/>
    <lineage>
        <taxon>Bacteria</taxon>
        <taxon>Pseudomonadati</taxon>
        <taxon>Pseudomonadota</taxon>
        <taxon>Gammaproteobacteria</taxon>
        <taxon>Cellvibrionales</taxon>
        <taxon>Cellvibrionaceae</taxon>
        <taxon>Cellvibrio</taxon>
    </lineage>
</organism>
<name>A0ABQ3B5N8_9GAMM</name>